<dbReference type="PANTHER" id="PTHR46587">
    <property type="entry name" value="NUCLEAR HORMONE RECEPTOR FAMILY"/>
    <property type="match status" value="1"/>
</dbReference>
<evidence type="ECO:0000256" key="6">
    <source>
        <dbReference type="ARBA" id="ARBA00023015"/>
    </source>
</evidence>
<dbReference type="Proteomes" id="UP000095282">
    <property type="component" value="Unplaced"/>
</dbReference>
<evidence type="ECO:0000256" key="5">
    <source>
        <dbReference type="ARBA" id="ARBA00022833"/>
    </source>
</evidence>
<evidence type="ECO:0000256" key="1">
    <source>
        <dbReference type="ARBA" id="ARBA00004123"/>
    </source>
</evidence>
<name>A0A1I7U9M1_9PELO</name>
<dbReference type="AlphaFoldDB" id="A0A1I7U9M1"/>
<keyword evidence="6" id="KW-0805">Transcription regulation</keyword>
<evidence type="ECO:0000256" key="8">
    <source>
        <dbReference type="ARBA" id="ARBA00023163"/>
    </source>
</evidence>
<keyword evidence="9" id="KW-0675">Receptor</keyword>
<evidence type="ECO:0000256" key="4">
    <source>
        <dbReference type="ARBA" id="ARBA00022771"/>
    </source>
</evidence>
<evidence type="ECO:0000256" key="9">
    <source>
        <dbReference type="ARBA" id="ARBA00023170"/>
    </source>
</evidence>
<dbReference type="Pfam" id="PF00105">
    <property type="entry name" value="zf-C4"/>
    <property type="match status" value="1"/>
</dbReference>
<dbReference type="PROSITE" id="PS51030">
    <property type="entry name" value="NUCLEAR_REC_DBD_2"/>
    <property type="match status" value="1"/>
</dbReference>
<dbReference type="CDD" id="cd06960">
    <property type="entry name" value="NR_DBD_HNF4A"/>
    <property type="match status" value="1"/>
</dbReference>
<keyword evidence="4" id="KW-0863">Zinc-finger</keyword>
<dbReference type="InterPro" id="IPR001628">
    <property type="entry name" value="Znf_hrmn_rcpt"/>
</dbReference>
<dbReference type="Pfam" id="PF00104">
    <property type="entry name" value="Hormone_recep"/>
    <property type="match status" value="1"/>
</dbReference>
<accession>A0A1I7U9M1</accession>
<dbReference type="InterPro" id="IPR049636">
    <property type="entry name" value="HNF4-like_DBD"/>
</dbReference>
<dbReference type="GO" id="GO:0008270">
    <property type="term" value="F:zinc ion binding"/>
    <property type="evidence" value="ECO:0007669"/>
    <property type="project" value="UniProtKB-KW"/>
</dbReference>
<dbReference type="GO" id="GO:0000978">
    <property type="term" value="F:RNA polymerase II cis-regulatory region sequence-specific DNA binding"/>
    <property type="evidence" value="ECO:0007669"/>
    <property type="project" value="InterPro"/>
</dbReference>
<evidence type="ECO:0000256" key="7">
    <source>
        <dbReference type="ARBA" id="ARBA00023125"/>
    </source>
</evidence>
<dbReference type="SUPFAM" id="SSF48508">
    <property type="entry name" value="Nuclear receptor ligand-binding domain"/>
    <property type="match status" value="1"/>
</dbReference>
<dbReference type="InterPro" id="IPR000536">
    <property type="entry name" value="Nucl_hrmn_rcpt_lig-bd"/>
</dbReference>
<dbReference type="STRING" id="1561998.A0A1I7U9M1"/>
<dbReference type="SUPFAM" id="SSF57716">
    <property type="entry name" value="Glucocorticoid receptor-like (DNA-binding domain)"/>
    <property type="match status" value="1"/>
</dbReference>
<evidence type="ECO:0000256" key="3">
    <source>
        <dbReference type="ARBA" id="ARBA00022723"/>
    </source>
</evidence>
<proteinExistence type="inferred from homology"/>
<dbReference type="Gene3D" id="3.30.50.10">
    <property type="entry name" value="Erythroid Transcription Factor GATA-1, subunit A"/>
    <property type="match status" value="1"/>
</dbReference>
<keyword evidence="12" id="KW-1185">Reference proteome</keyword>
<dbReference type="WBParaSite" id="Csp11.Scaffold629.g16267.t1">
    <property type="protein sequence ID" value="Csp11.Scaffold629.g16267.t1"/>
    <property type="gene ID" value="Csp11.Scaffold629.g16267"/>
</dbReference>
<dbReference type="SMART" id="SM00430">
    <property type="entry name" value="HOLI"/>
    <property type="match status" value="1"/>
</dbReference>
<keyword evidence="3" id="KW-0479">Metal-binding</keyword>
<organism evidence="12 13">
    <name type="scientific">Caenorhabditis tropicalis</name>
    <dbReference type="NCBI Taxonomy" id="1561998"/>
    <lineage>
        <taxon>Eukaryota</taxon>
        <taxon>Metazoa</taxon>
        <taxon>Ecdysozoa</taxon>
        <taxon>Nematoda</taxon>
        <taxon>Chromadorea</taxon>
        <taxon>Rhabditida</taxon>
        <taxon>Rhabditina</taxon>
        <taxon>Rhabditomorpha</taxon>
        <taxon>Rhabditoidea</taxon>
        <taxon>Rhabditidae</taxon>
        <taxon>Peloderinae</taxon>
        <taxon>Caenorhabditis</taxon>
    </lineage>
</organism>
<dbReference type="GO" id="GO:0003700">
    <property type="term" value="F:DNA-binding transcription factor activity"/>
    <property type="evidence" value="ECO:0007669"/>
    <property type="project" value="InterPro"/>
</dbReference>
<comment type="subcellular location">
    <subcellularLocation>
        <location evidence="1">Nucleus</location>
    </subcellularLocation>
</comment>
<keyword evidence="7" id="KW-0238">DNA-binding</keyword>
<evidence type="ECO:0000313" key="13">
    <source>
        <dbReference type="WBParaSite" id="Csp11.Scaffold629.g16267.t1"/>
    </source>
</evidence>
<dbReference type="Gene3D" id="1.10.565.10">
    <property type="entry name" value="Retinoid X Receptor"/>
    <property type="match status" value="1"/>
</dbReference>
<feature type="domain" description="Nuclear receptor" evidence="11">
    <location>
        <begin position="10"/>
        <end position="85"/>
    </location>
</feature>
<protein>
    <submittedName>
        <fullName evidence="13">Nuclear receptor domain-containing protein</fullName>
    </submittedName>
</protein>
<sequence>MCFQKRESCLIFCSICNAPTAGSRYGVVTCLACHVFFRRTVLNGTEFKCHNKLKCSIGFARSGSCKKCRFKKCLKAGMNPKLVHQRDKIGPRLAKSKLSIHPGFKSLFRIQTKQRYQQERYGSYTTTTEKLDSIKIKDKIYHQANQNDIKSVLNMGFQNAIEWIYQLEYLFGEIENRNTVLAESGIGFVLIDQAYKTANESEKENLWILQNNTYLPGDYLNPQMRRKEAEVQFVGELLNTLCIPFRRLRIDSFECVFLKSFLFLSTNPESKNVCILELLKYTKFKYCETGVERFGELILLLGNIRCAIKSFYNHTKVSDLFNVKNFDSYVKNKLFE</sequence>
<evidence type="ECO:0000259" key="11">
    <source>
        <dbReference type="PROSITE" id="PS51030"/>
    </source>
</evidence>
<comment type="similarity">
    <text evidence="2">Belongs to the nuclear hormone receptor family.</text>
</comment>
<dbReference type="SMART" id="SM00399">
    <property type="entry name" value="ZnF_C4"/>
    <property type="match status" value="1"/>
</dbReference>
<dbReference type="InterPro" id="IPR013088">
    <property type="entry name" value="Znf_NHR/GATA"/>
</dbReference>
<dbReference type="PANTHER" id="PTHR46587:SF1">
    <property type="entry name" value="NUCLEAR HORMONE RECEPTOR FAMILY-RELATED"/>
    <property type="match status" value="1"/>
</dbReference>
<evidence type="ECO:0000256" key="2">
    <source>
        <dbReference type="ARBA" id="ARBA00005993"/>
    </source>
</evidence>
<evidence type="ECO:0000256" key="10">
    <source>
        <dbReference type="ARBA" id="ARBA00023242"/>
    </source>
</evidence>
<dbReference type="eggNOG" id="KOG3575">
    <property type="taxonomic scope" value="Eukaryota"/>
</dbReference>
<dbReference type="InterPro" id="IPR035500">
    <property type="entry name" value="NHR-like_dom_sf"/>
</dbReference>
<keyword evidence="8" id="KW-0804">Transcription</keyword>
<dbReference type="GO" id="GO:0005634">
    <property type="term" value="C:nucleus"/>
    <property type="evidence" value="ECO:0007669"/>
    <property type="project" value="UniProtKB-SubCell"/>
</dbReference>
<evidence type="ECO:0000313" key="12">
    <source>
        <dbReference type="Proteomes" id="UP000095282"/>
    </source>
</evidence>
<reference evidence="13" key="1">
    <citation type="submission" date="2016-11" db="UniProtKB">
        <authorList>
            <consortium name="WormBaseParasite"/>
        </authorList>
    </citation>
    <scope>IDENTIFICATION</scope>
</reference>
<keyword evidence="5" id="KW-0862">Zinc</keyword>
<dbReference type="PRINTS" id="PR00047">
    <property type="entry name" value="STROIDFINGER"/>
</dbReference>
<keyword evidence="10" id="KW-0539">Nucleus</keyword>